<reference evidence="1 2" key="1">
    <citation type="submission" date="2013-11" db="EMBL/GenBank/DDBJ databases">
        <title>Draft genome sequence and annotation of the entomopathogenic bacterium, Xenorhabdus cabanillasi strain JM26.</title>
        <authorList>
            <person name="Gualtieri M."/>
            <person name="Ogier J.C."/>
            <person name="Pages S."/>
            <person name="Givaudan A."/>
            <person name="Gaudriault S."/>
        </authorList>
    </citation>
    <scope>NUCLEOTIDE SEQUENCE [LARGE SCALE GENOMIC DNA]</scope>
    <source>
        <strain evidence="1 2">JM26</strain>
    </source>
</reference>
<dbReference type="EMBL" id="CBXE010000104">
    <property type="protein sequence ID" value="CDL84414.1"/>
    <property type="molecule type" value="Genomic_DNA"/>
</dbReference>
<gene>
    <name evidence="1" type="ORF">XCR1_1920019</name>
</gene>
<name>W1J148_9GAMM</name>
<proteinExistence type="predicted"/>
<protein>
    <submittedName>
        <fullName evidence="1">Uncharacterized protein</fullName>
    </submittedName>
</protein>
<evidence type="ECO:0000313" key="2">
    <source>
        <dbReference type="Proteomes" id="UP000019197"/>
    </source>
</evidence>
<dbReference type="AlphaFoldDB" id="W1J148"/>
<accession>W1J148</accession>
<organism evidence="1 2">
    <name type="scientific">Xenorhabdus cabanillasii JM26</name>
    <dbReference type="NCBI Taxonomy" id="1427517"/>
    <lineage>
        <taxon>Bacteria</taxon>
        <taxon>Pseudomonadati</taxon>
        <taxon>Pseudomonadota</taxon>
        <taxon>Gammaproteobacteria</taxon>
        <taxon>Enterobacterales</taxon>
        <taxon>Morganellaceae</taxon>
        <taxon>Xenorhabdus</taxon>
    </lineage>
</organism>
<sequence>MIWAGNYGKLPDPDEIDTKTDNRYLSLIATNVVIEIARRYLS</sequence>
<comment type="caution">
    <text evidence="1">The sequence shown here is derived from an EMBL/GenBank/DDBJ whole genome shotgun (WGS) entry which is preliminary data.</text>
</comment>
<evidence type="ECO:0000313" key="1">
    <source>
        <dbReference type="EMBL" id="CDL84414.1"/>
    </source>
</evidence>
<dbReference type="Proteomes" id="UP000019197">
    <property type="component" value="Unassembled WGS sequence"/>
</dbReference>